<dbReference type="GO" id="GO:0005737">
    <property type="term" value="C:cytoplasm"/>
    <property type="evidence" value="ECO:0007669"/>
    <property type="project" value="UniProtKB-SubCell"/>
</dbReference>
<evidence type="ECO:0000256" key="11">
    <source>
        <dbReference type="ARBA" id="ARBA00029986"/>
    </source>
</evidence>
<sequence length="442" mass="50857">MYKIIESQKNDRELTLTIAFEDKSWTDEIETQVRNQTKKIKIAGFRVGKAPIAIARRSVNMGVVLEDAANKIIQKNYEAIINDKLISEDDEVIDDSIKIEPDKIDDQKLVIKLRFELIPEITLPAIDSIPNLQKPAEITEKDISRQIKNWMKSDATITTKEDNVVADGNLVTIDFEGTVDGKVLPEATASNYELEIGSKSFIDGFEDKLINAKKDETRILDLVFPKDYHDPKMSNKPVSFKVTVKAIKEIKYPELNNDYIIRLAKEEKMDNVVDVDSFKQSTKKRLEETMIKNINKNNTTVISNYLIDHSKFSYLPESLVKDQIKQLNQMLEQNLKNANISMEDFLKIQNNTNDGLAQTLRENSVRHVKFTLAFEELAKVNKIDISDDEVNAEIEKQLKELNIQDQEKLAAVKSKMLKEFEQIYLMIKLNKVNEFIINQQKQ</sequence>
<evidence type="ECO:0000256" key="2">
    <source>
        <dbReference type="ARBA" id="ARBA00005464"/>
    </source>
</evidence>
<dbReference type="InterPro" id="IPR005215">
    <property type="entry name" value="Trig_fac"/>
</dbReference>
<dbReference type="Pfam" id="PF05697">
    <property type="entry name" value="Trigger_N"/>
    <property type="match status" value="1"/>
</dbReference>
<evidence type="ECO:0000256" key="5">
    <source>
        <dbReference type="ARBA" id="ARBA00022618"/>
    </source>
</evidence>
<comment type="catalytic activity">
    <reaction evidence="1 12 13">
        <text>[protein]-peptidylproline (omega=180) = [protein]-peptidylproline (omega=0)</text>
        <dbReference type="Rhea" id="RHEA:16237"/>
        <dbReference type="Rhea" id="RHEA-COMP:10747"/>
        <dbReference type="Rhea" id="RHEA-COMP:10748"/>
        <dbReference type="ChEBI" id="CHEBI:83833"/>
        <dbReference type="ChEBI" id="CHEBI:83834"/>
        <dbReference type="EC" id="5.2.1.8"/>
    </reaction>
</comment>
<proteinExistence type="inferred from homology"/>
<evidence type="ECO:0000259" key="15">
    <source>
        <dbReference type="PROSITE" id="PS50059"/>
    </source>
</evidence>
<dbReference type="InterPro" id="IPR037041">
    <property type="entry name" value="Trigger_fac_C_sf"/>
</dbReference>
<evidence type="ECO:0000256" key="13">
    <source>
        <dbReference type="PROSITE-ProRule" id="PRU00277"/>
    </source>
</evidence>
<dbReference type="RefSeq" id="WP_343251752.1">
    <property type="nucleotide sequence ID" value="NZ_HG937516.1"/>
</dbReference>
<dbReference type="KEGG" id="mamp:MAMA39_02840"/>
<dbReference type="SUPFAM" id="SSF54534">
    <property type="entry name" value="FKBP-like"/>
    <property type="match status" value="1"/>
</dbReference>
<evidence type="ECO:0000256" key="8">
    <source>
        <dbReference type="ARBA" id="ARBA00023235"/>
    </source>
</evidence>
<dbReference type="GO" id="GO:0051301">
    <property type="term" value="P:cell division"/>
    <property type="evidence" value="ECO:0007669"/>
    <property type="project" value="UniProtKB-KW"/>
</dbReference>
<comment type="subcellular location">
    <subcellularLocation>
        <location evidence="12">Cytoplasm</location>
    </subcellularLocation>
    <text evidence="12">About half TF is bound to the ribosome near the polypeptide exit tunnel while the other half is free in the cytoplasm.</text>
</comment>
<dbReference type="FunFam" id="3.10.50.40:FF:000001">
    <property type="entry name" value="Trigger factor"/>
    <property type="match status" value="1"/>
</dbReference>
<name>A0A292II99_9MOLU</name>
<dbReference type="InterPro" id="IPR036611">
    <property type="entry name" value="Trigger_fac_ribosome-bd_sf"/>
</dbReference>
<evidence type="ECO:0000256" key="7">
    <source>
        <dbReference type="ARBA" id="ARBA00023186"/>
    </source>
</evidence>
<evidence type="ECO:0000256" key="6">
    <source>
        <dbReference type="ARBA" id="ARBA00023110"/>
    </source>
</evidence>
<evidence type="ECO:0000256" key="14">
    <source>
        <dbReference type="RuleBase" id="RU003914"/>
    </source>
</evidence>
<dbReference type="PIRSF" id="PIRSF003095">
    <property type="entry name" value="Trigger_factor"/>
    <property type="match status" value="1"/>
</dbReference>
<dbReference type="InterPro" id="IPR046357">
    <property type="entry name" value="PPIase_dom_sf"/>
</dbReference>
<dbReference type="EC" id="5.2.1.8" evidence="3 12"/>
<dbReference type="SUPFAM" id="SSF109998">
    <property type="entry name" value="Triger factor/SurA peptide-binding domain-like"/>
    <property type="match status" value="1"/>
</dbReference>
<dbReference type="HAMAP" id="MF_00303">
    <property type="entry name" value="Trigger_factor_Tig"/>
    <property type="match status" value="1"/>
</dbReference>
<comment type="similarity">
    <text evidence="2 12 14">Belongs to the FKBP-type PPIase family. Tig subfamily.</text>
</comment>
<keyword evidence="5 12" id="KW-0132">Cell division</keyword>
<evidence type="ECO:0000256" key="3">
    <source>
        <dbReference type="ARBA" id="ARBA00013194"/>
    </source>
</evidence>
<keyword evidence="12" id="KW-0963">Cytoplasm</keyword>
<evidence type="ECO:0000256" key="10">
    <source>
        <dbReference type="ARBA" id="ARBA00024849"/>
    </source>
</evidence>
<dbReference type="NCBIfam" id="TIGR00115">
    <property type="entry name" value="tig"/>
    <property type="match status" value="1"/>
</dbReference>
<feature type="domain" description="PPIase FKBP-type" evidence="15">
    <location>
        <begin position="168"/>
        <end position="228"/>
    </location>
</feature>
<keyword evidence="9 12" id="KW-0131">Cell cycle</keyword>
<evidence type="ECO:0000313" key="16">
    <source>
        <dbReference type="EMBL" id="CDN40405.1"/>
    </source>
</evidence>
<dbReference type="GO" id="GO:0015031">
    <property type="term" value="P:protein transport"/>
    <property type="evidence" value="ECO:0007669"/>
    <property type="project" value="UniProtKB-UniRule"/>
</dbReference>
<evidence type="ECO:0000313" key="17">
    <source>
        <dbReference type="Proteomes" id="UP000261764"/>
    </source>
</evidence>
<keyword evidence="17" id="KW-1185">Reference proteome</keyword>
<dbReference type="Pfam" id="PF00254">
    <property type="entry name" value="FKBP_C"/>
    <property type="match status" value="1"/>
</dbReference>
<dbReference type="InterPro" id="IPR008880">
    <property type="entry name" value="Trigger_fac_C"/>
</dbReference>
<dbReference type="Gene3D" id="3.30.70.1050">
    <property type="entry name" value="Trigger factor ribosome-binding domain"/>
    <property type="match status" value="1"/>
</dbReference>
<gene>
    <name evidence="12" type="primary">tig</name>
    <name evidence="16" type="ORF">MAMA39_02840</name>
</gene>
<dbReference type="GO" id="GO:0003755">
    <property type="term" value="F:peptidyl-prolyl cis-trans isomerase activity"/>
    <property type="evidence" value="ECO:0007669"/>
    <property type="project" value="UniProtKB-UniRule"/>
</dbReference>
<comment type="function">
    <text evidence="10 12">Involved in protein export. Acts as a chaperone by maintaining the newly synthesized protein in an open conformation. Functions as a peptidyl-prolyl cis-trans isomerase.</text>
</comment>
<reference evidence="16 17" key="1">
    <citation type="journal article" date="2015" name="Clin. Infect. Dis.">
        <title>Genomic Investigations unmask Mycoplasma amphoriforme, a new respiratory pathogen.</title>
        <authorList>
            <person name="Gillespie S.H."/>
            <person name="Ling C.L."/>
            <person name="Oravcova K."/>
            <person name="Pinheiro M."/>
            <person name="Wells L."/>
            <person name="Bryant J.M."/>
            <person name="McHugh T.D."/>
            <person name="Bebear C."/>
            <person name="Webster D."/>
            <person name="Harris S.R."/>
            <person name="Seth-Smith H.M."/>
            <person name="Thomson N.R."/>
        </authorList>
    </citation>
    <scope>NUCLEOTIDE SEQUENCE [LARGE SCALE GENOMIC DNA]</scope>
    <source>
        <strain evidence="16 17">A39</strain>
    </source>
</reference>
<dbReference type="PROSITE" id="PS50059">
    <property type="entry name" value="FKBP_PPIASE"/>
    <property type="match status" value="1"/>
</dbReference>
<dbReference type="Gene3D" id="1.10.3120.10">
    <property type="entry name" value="Trigger factor, C-terminal domain"/>
    <property type="match status" value="1"/>
</dbReference>
<keyword evidence="6 12" id="KW-0697">Rotamase</keyword>
<dbReference type="GO" id="GO:0006457">
    <property type="term" value="P:protein folding"/>
    <property type="evidence" value="ECO:0007669"/>
    <property type="project" value="UniProtKB-UniRule"/>
</dbReference>
<evidence type="ECO:0000256" key="9">
    <source>
        <dbReference type="ARBA" id="ARBA00023306"/>
    </source>
</evidence>
<dbReference type="AlphaFoldDB" id="A0A292II99"/>
<evidence type="ECO:0000256" key="1">
    <source>
        <dbReference type="ARBA" id="ARBA00000971"/>
    </source>
</evidence>
<accession>A0A292II99</accession>
<evidence type="ECO:0000256" key="12">
    <source>
        <dbReference type="HAMAP-Rule" id="MF_00303"/>
    </source>
</evidence>
<evidence type="ECO:0000256" key="4">
    <source>
        <dbReference type="ARBA" id="ARBA00016902"/>
    </source>
</evidence>
<dbReference type="InterPro" id="IPR027304">
    <property type="entry name" value="Trigger_fact/SurA_dom_sf"/>
</dbReference>
<organism evidence="16 17">
    <name type="scientific">Mycoplasma amphoriforme A39</name>
    <dbReference type="NCBI Taxonomy" id="572419"/>
    <lineage>
        <taxon>Bacteria</taxon>
        <taxon>Bacillati</taxon>
        <taxon>Mycoplasmatota</taxon>
        <taxon>Mollicutes</taxon>
        <taxon>Mycoplasmataceae</taxon>
        <taxon>Mycoplasma</taxon>
    </lineage>
</organism>
<dbReference type="InterPro" id="IPR008881">
    <property type="entry name" value="Trigger_fac_ribosome-bd_bac"/>
</dbReference>
<protein>
    <recommendedName>
        <fullName evidence="4 12">Trigger factor</fullName>
        <shortName evidence="12">TF</shortName>
        <ecNumber evidence="3 12">5.2.1.8</ecNumber>
    </recommendedName>
    <alternativeName>
        <fullName evidence="11 12">PPIase</fullName>
    </alternativeName>
</protein>
<keyword evidence="8 12" id="KW-0413">Isomerase</keyword>
<dbReference type="InterPro" id="IPR001179">
    <property type="entry name" value="PPIase_FKBP_dom"/>
</dbReference>
<dbReference type="EMBL" id="HG937516">
    <property type="protein sequence ID" value="CDN40405.1"/>
    <property type="molecule type" value="Genomic_DNA"/>
</dbReference>
<keyword evidence="7 12" id="KW-0143">Chaperone</keyword>
<dbReference type="SUPFAM" id="SSF102735">
    <property type="entry name" value="Trigger factor ribosome-binding domain"/>
    <property type="match status" value="1"/>
</dbReference>
<comment type="domain">
    <text evidence="12">Consists of 3 domains; the N-terminus binds the ribosome, the middle domain has PPIase activity, while the C-terminus has intrinsic chaperone activity on its own.</text>
</comment>
<dbReference type="Pfam" id="PF05698">
    <property type="entry name" value="Trigger_C"/>
    <property type="match status" value="1"/>
</dbReference>
<dbReference type="Proteomes" id="UP000261764">
    <property type="component" value="Chromosome I"/>
</dbReference>
<dbReference type="Gene3D" id="3.10.50.40">
    <property type="match status" value="1"/>
</dbReference>